<keyword evidence="4" id="KW-1185">Reference proteome</keyword>
<accession>A0A5A7NTY8</accession>
<feature type="region of interest" description="Disordered" evidence="1">
    <location>
        <begin position="1"/>
        <end position="41"/>
    </location>
</feature>
<dbReference type="OrthoDB" id="4950647at2"/>
<protein>
    <recommendedName>
        <fullName evidence="5">DUF4352 domain-containing protein</fullName>
    </recommendedName>
</protein>
<organism evidence="3 4">
    <name type="scientific">Zafaria cholistanensis</name>
    <dbReference type="NCBI Taxonomy" id="1682741"/>
    <lineage>
        <taxon>Bacteria</taxon>
        <taxon>Bacillati</taxon>
        <taxon>Actinomycetota</taxon>
        <taxon>Actinomycetes</taxon>
        <taxon>Micrococcales</taxon>
        <taxon>Micrococcaceae</taxon>
        <taxon>Zafaria</taxon>
    </lineage>
</organism>
<keyword evidence="2" id="KW-0472">Membrane</keyword>
<dbReference type="Proteomes" id="UP000325307">
    <property type="component" value="Unassembled WGS sequence"/>
</dbReference>
<evidence type="ECO:0008006" key="5">
    <source>
        <dbReference type="Google" id="ProtNLM"/>
    </source>
</evidence>
<evidence type="ECO:0000256" key="1">
    <source>
        <dbReference type="SAM" id="MobiDB-lite"/>
    </source>
</evidence>
<evidence type="ECO:0000313" key="3">
    <source>
        <dbReference type="EMBL" id="GER24253.1"/>
    </source>
</evidence>
<sequence>MDAPGHTPQPGRTPHLGLTREAGTREAGTRDAGTPAPATKPGWAGRARLIVPLVLALLVGAGFGAVLFQKERPAATMLGASGAVEGGLIRINGILPLEADGWLPPEAAPALEAPVPEGAHRVRVLLELTALDREGLDFRAGDYGVEYLGSQRQEALWASVASTDLQQGGTLVATMVFEIPDRAVEMVLDGPGSTRLSLGTEHHSGTR</sequence>
<evidence type="ECO:0000256" key="2">
    <source>
        <dbReference type="SAM" id="Phobius"/>
    </source>
</evidence>
<reference evidence="3 4" key="1">
    <citation type="submission" date="2019-09" db="EMBL/GenBank/DDBJ databases">
        <title>Arthrobacter zafarii sp. nov., a moderately thermotolerant and halotolerant actinobacterium isolated from Cholistan desert soil of Pakistan.</title>
        <authorList>
            <person name="Amin A."/>
            <person name="Ahmed I."/>
            <person name="Khalid N."/>
            <person name="Schumann P."/>
            <person name="Busse H.J."/>
            <person name="Khan I.U."/>
            <person name="Li S."/>
            <person name="Li W.J."/>
        </authorList>
    </citation>
    <scope>NUCLEOTIDE SEQUENCE [LARGE SCALE GENOMIC DNA]</scope>
    <source>
        <strain evidence="3 4">NCCP-1664</strain>
    </source>
</reference>
<name>A0A5A7NTY8_9MICC</name>
<dbReference type="RefSeq" id="WP_149957843.1">
    <property type="nucleotide sequence ID" value="NZ_BKDJ01000019.1"/>
</dbReference>
<keyword evidence="2" id="KW-0812">Transmembrane</keyword>
<proteinExistence type="predicted"/>
<evidence type="ECO:0000313" key="4">
    <source>
        <dbReference type="Proteomes" id="UP000325307"/>
    </source>
</evidence>
<feature type="transmembrane region" description="Helical" evidence="2">
    <location>
        <begin position="49"/>
        <end position="68"/>
    </location>
</feature>
<gene>
    <name evidence="3" type="ORF">NCCP1664_27480</name>
</gene>
<keyword evidence="2" id="KW-1133">Transmembrane helix</keyword>
<comment type="caution">
    <text evidence="3">The sequence shown here is derived from an EMBL/GenBank/DDBJ whole genome shotgun (WGS) entry which is preliminary data.</text>
</comment>
<dbReference type="EMBL" id="BKDJ01000019">
    <property type="protein sequence ID" value="GER24253.1"/>
    <property type="molecule type" value="Genomic_DNA"/>
</dbReference>
<dbReference type="AlphaFoldDB" id="A0A5A7NTY8"/>